<comment type="caution">
    <text evidence="4">The sequence shown here is derived from an EMBL/GenBank/DDBJ whole genome shotgun (WGS) entry which is preliminary data.</text>
</comment>
<dbReference type="Pfam" id="PF23106">
    <property type="entry name" value="EGF_Teneurin"/>
    <property type="match status" value="1"/>
</dbReference>
<dbReference type="Gene3D" id="2.10.25.10">
    <property type="entry name" value="Laminin"/>
    <property type="match status" value="1"/>
</dbReference>
<accession>A0A9D4IKM7</accession>
<dbReference type="FunFam" id="2.10.25.10:FF:000001">
    <property type="entry name" value="Tenascin C"/>
    <property type="match status" value="1"/>
</dbReference>
<dbReference type="EMBL" id="JAIWYP010000009">
    <property type="protein sequence ID" value="KAH3779151.1"/>
    <property type="molecule type" value="Genomic_DNA"/>
</dbReference>
<sequence length="76" mass="8067">MLSAITKCIFYVLKKRVILDANGNLPAFISSDLCPAYDCNTHGTCSLGRCICDAGFVGDACEIQSSQPPVLNGVVK</sequence>
<dbReference type="InterPro" id="IPR000742">
    <property type="entry name" value="EGF"/>
</dbReference>
<dbReference type="SUPFAM" id="SSF57196">
    <property type="entry name" value="EGF/Laminin"/>
    <property type="match status" value="1"/>
</dbReference>
<dbReference type="AlphaFoldDB" id="A0A9D4IKM7"/>
<evidence type="ECO:0000313" key="5">
    <source>
        <dbReference type="Proteomes" id="UP000828390"/>
    </source>
</evidence>
<reference evidence="4" key="1">
    <citation type="journal article" date="2019" name="bioRxiv">
        <title>The Genome of the Zebra Mussel, Dreissena polymorpha: A Resource for Invasive Species Research.</title>
        <authorList>
            <person name="McCartney M.A."/>
            <person name="Auch B."/>
            <person name="Kono T."/>
            <person name="Mallez S."/>
            <person name="Zhang Y."/>
            <person name="Obille A."/>
            <person name="Becker A."/>
            <person name="Abrahante J.E."/>
            <person name="Garbe J."/>
            <person name="Badalamenti J.P."/>
            <person name="Herman A."/>
            <person name="Mangelson H."/>
            <person name="Liachko I."/>
            <person name="Sullivan S."/>
            <person name="Sone E.D."/>
            <person name="Koren S."/>
            <person name="Silverstein K.A.T."/>
            <person name="Beckman K.B."/>
            <person name="Gohl D.M."/>
        </authorList>
    </citation>
    <scope>NUCLEOTIDE SEQUENCE</scope>
    <source>
        <strain evidence="4">Duluth1</strain>
        <tissue evidence="4">Whole animal</tissue>
    </source>
</reference>
<organism evidence="4 5">
    <name type="scientific">Dreissena polymorpha</name>
    <name type="common">Zebra mussel</name>
    <name type="synonym">Mytilus polymorpha</name>
    <dbReference type="NCBI Taxonomy" id="45954"/>
    <lineage>
        <taxon>Eukaryota</taxon>
        <taxon>Metazoa</taxon>
        <taxon>Spiralia</taxon>
        <taxon>Lophotrochozoa</taxon>
        <taxon>Mollusca</taxon>
        <taxon>Bivalvia</taxon>
        <taxon>Autobranchia</taxon>
        <taxon>Heteroconchia</taxon>
        <taxon>Euheterodonta</taxon>
        <taxon>Imparidentia</taxon>
        <taxon>Neoheterodontei</taxon>
        <taxon>Myida</taxon>
        <taxon>Dreissenoidea</taxon>
        <taxon>Dreissenidae</taxon>
        <taxon>Dreissena</taxon>
    </lineage>
</organism>
<dbReference type="Proteomes" id="UP000828390">
    <property type="component" value="Unassembled WGS sequence"/>
</dbReference>
<name>A0A9D4IKM7_DREPO</name>
<protein>
    <recommendedName>
        <fullName evidence="2 3">EGF-like domain-containing protein</fullName>
    </recommendedName>
</protein>
<keyword evidence="1" id="KW-0325">Glycoprotein</keyword>
<keyword evidence="5" id="KW-1185">Reference proteome</keyword>
<gene>
    <name evidence="4" type="ORF">DPMN_180630</name>
</gene>
<proteinExistence type="predicted"/>
<evidence type="ECO:0000259" key="2">
    <source>
        <dbReference type="PROSITE" id="PS00022"/>
    </source>
</evidence>
<reference evidence="4" key="2">
    <citation type="submission" date="2020-11" db="EMBL/GenBank/DDBJ databases">
        <authorList>
            <person name="McCartney M.A."/>
            <person name="Auch B."/>
            <person name="Kono T."/>
            <person name="Mallez S."/>
            <person name="Becker A."/>
            <person name="Gohl D.M."/>
            <person name="Silverstein K.A.T."/>
            <person name="Koren S."/>
            <person name="Bechman K.B."/>
            <person name="Herman A."/>
            <person name="Abrahante J.E."/>
            <person name="Garbe J."/>
        </authorList>
    </citation>
    <scope>NUCLEOTIDE SEQUENCE</scope>
    <source>
        <strain evidence="4">Duluth1</strain>
        <tissue evidence="4">Whole animal</tissue>
    </source>
</reference>
<evidence type="ECO:0000313" key="4">
    <source>
        <dbReference type="EMBL" id="KAH3779151.1"/>
    </source>
</evidence>
<dbReference type="PROSITE" id="PS01186">
    <property type="entry name" value="EGF_2"/>
    <property type="match status" value="1"/>
</dbReference>
<dbReference type="PROSITE" id="PS00022">
    <property type="entry name" value="EGF_1"/>
    <property type="match status" value="1"/>
</dbReference>
<evidence type="ECO:0000259" key="3">
    <source>
        <dbReference type="PROSITE" id="PS01186"/>
    </source>
</evidence>
<feature type="domain" description="EGF-like" evidence="2 3">
    <location>
        <begin position="50"/>
        <end position="61"/>
    </location>
</feature>
<evidence type="ECO:0000256" key="1">
    <source>
        <dbReference type="ARBA" id="ARBA00023180"/>
    </source>
</evidence>